<protein>
    <recommendedName>
        <fullName evidence="3">Cyclase</fullName>
    </recommendedName>
</protein>
<dbReference type="SUPFAM" id="SSF55961">
    <property type="entry name" value="Bet v1-like"/>
    <property type="match status" value="1"/>
</dbReference>
<evidence type="ECO:0008006" key="3">
    <source>
        <dbReference type="Google" id="ProtNLM"/>
    </source>
</evidence>
<dbReference type="EMBL" id="BJXA01000002">
    <property type="protein sequence ID" value="GEM36135.1"/>
    <property type="molecule type" value="Genomic_DNA"/>
</dbReference>
<dbReference type="RefSeq" id="WP_147128425.1">
    <property type="nucleotide sequence ID" value="NZ_BJXA01000002.1"/>
</dbReference>
<dbReference type="Gene3D" id="3.30.530.20">
    <property type="match status" value="1"/>
</dbReference>
<evidence type="ECO:0000313" key="2">
    <source>
        <dbReference type="Proteomes" id="UP000321424"/>
    </source>
</evidence>
<dbReference type="OrthoDB" id="9797595at2"/>
<dbReference type="AlphaFoldDB" id="A0A511M688"/>
<name>A0A511M688_9NOCA</name>
<gene>
    <name evidence="1" type="ORF">NN4_06540</name>
</gene>
<sequence length="172" mass="18818">MSYIDKAKEQLTDLVGKVIDSGSSSGGAQTVTISRPRAEVEQFWRDPDKLSRVLGDLAEVRAAGPTSYEWILHRPDEESVTWDTRLETEDNGLRFVRATGSGDPSEAAEIRVTFRDAPRDLGTEVTLRVKSPIPDLLTGAATFKALYRARALMQTGELPTLAHNPSARAAAH</sequence>
<comment type="caution">
    <text evidence="1">The sequence shown here is derived from an EMBL/GenBank/DDBJ whole genome shotgun (WGS) entry which is preliminary data.</text>
</comment>
<evidence type="ECO:0000313" key="1">
    <source>
        <dbReference type="EMBL" id="GEM36135.1"/>
    </source>
</evidence>
<dbReference type="InterPro" id="IPR023393">
    <property type="entry name" value="START-like_dom_sf"/>
</dbReference>
<keyword evidence="2" id="KW-1185">Reference proteome</keyword>
<accession>A0A511M688</accession>
<dbReference type="Proteomes" id="UP000321424">
    <property type="component" value="Unassembled WGS sequence"/>
</dbReference>
<organism evidence="1 2">
    <name type="scientific">Nocardia ninae NBRC 108245</name>
    <dbReference type="NCBI Taxonomy" id="1210091"/>
    <lineage>
        <taxon>Bacteria</taxon>
        <taxon>Bacillati</taxon>
        <taxon>Actinomycetota</taxon>
        <taxon>Actinomycetes</taxon>
        <taxon>Mycobacteriales</taxon>
        <taxon>Nocardiaceae</taxon>
        <taxon>Nocardia</taxon>
    </lineage>
</organism>
<reference evidence="1 2" key="1">
    <citation type="submission" date="2019-07" db="EMBL/GenBank/DDBJ databases">
        <title>Whole genome shotgun sequence of Nocardia ninae NBRC 108245.</title>
        <authorList>
            <person name="Hosoyama A."/>
            <person name="Uohara A."/>
            <person name="Ohji S."/>
            <person name="Ichikawa N."/>
        </authorList>
    </citation>
    <scope>NUCLEOTIDE SEQUENCE [LARGE SCALE GENOMIC DNA]</scope>
    <source>
        <strain evidence="1 2">NBRC 108245</strain>
    </source>
</reference>
<proteinExistence type="predicted"/>